<evidence type="ECO:0000256" key="5">
    <source>
        <dbReference type="SAM" id="MobiDB-lite"/>
    </source>
</evidence>
<dbReference type="InterPro" id="IPR010982">
    <property type="entry name" value="Lambda_DNA-bd_dom_sf"/>
</dbReference>
<dbReference type="InterPro" id="IPR028082">
    <property type="entry name" value="Peripla_BP_I"/>
</dbReference>
<evidence type="ECO:0000259" key="6">
    <source>
        <dbReference type="PROSITE" id="PS50932"/>
    </source>
</evidence>
<dbReference type="RefSeq" id="WP_093420409.1">
    <property type="nucleotide sequence ID" value="NZ_FOZX01000007.1"/>
</dbReference>
<dbReference type="Pfam" id="PF00356">
    <property type="entry name" value="LacI"/>
    <property type="match status" value="1"/>
</dbReference>
<keyword evidence="4" id="KW-0804">Transcription</keyword>
<dbReference type="AlphaFoldDB" id="A0A1I6TLQ0"/>
<evidence type="ECO:0000256" key="3">
    <source>
        <dbReference type="ARBA" id="ARBA00023125"/>
    </source>
</evidence>
<dbReference type="PANTHER" id="PTHR30146:SF148">
    <property type="entry name" value="HTH-TYPE TRANSCRIPTIONAL REPRESSOR PURR-RELATED"/>
    <property type="match status" value="1"/>
</dbReference>
<dbReference type="Gene3D" id="3.40.50.2300">
    <property type="match status" value="2"/>
</dbReference>
<gene>
    <name evidence="7" type="ORF">SAMN05660874_04066</name>
</gene>
<keyword evidence="8" id="KW-1185">Reference proteome</keyword>
<protein>
    <submittedName>
        <fullName evidence="7">Transcriptional regulator, LacI family</fullName>
    </submittedName>
</protein>
<dbReference type="GO" id="GO:0003700">
    <property type="term" value="F:DNA-binding transcription factor activity"/>
    <property type="evidence" value="ECO:0007669"/>
    <property type="project" value="TreeGrafter"/>
</dbReference>
<accession>A0A1I6TLQ0</accession>
<dbReference type="SUPFAM" id="SSF53822">
    <property type="entry name" value="Periplasmic binding protein-like I"/>
    <property type="match status" value="1"/>
</dbReference>
<dbReference type="CDD" id="cd06267">
    <property type="entry name" value="PBP1_LacI_sugar_binding-like"/>
    <property type="match status" value="1"/>
</dbReference>
<keyword evidence="3" id="KW-0238">DNA-binding</keyword>
<feature type="region of interest" description="Disordered" evidence="5">
    <location>
        <begin position="208"/>
        <end position="230"/>
    </location>
</feature>
<evidence type="ECO:0000256" key="1">
    <source>
        <dbReference type="ARBA" id="ARBA00022491"/>
    </source>
</evidence>
<reference evidence="8" key="1">
    <citation type="submission" date="2016-10" db="EMBL/GenBank/DDBJ databases">
        <authorList>
            <person name="Varghese N."/>
            <person name="Submissions S."/>
        </authorList>
    </citation>
    <scope>NUCLEOTIDE SEQUENCE [LARGE SCALE GENOMIC DNA]</scope>
    <source>
        <strain evidence="8">DSM 44771</strain>
    </source>
</reference>
<dbReference type="InterPro" id="IPR046335">
    <property type="entry name" value="LacI/GalR-like_sensor"/>
</dbReference>
<dbReference type="Pfam" id="PF13377">
    <property type="entry name" value="Peripla_BP_3"/>
    <property type="match status" value="1"/>
</dbReference>
<dbReference type="Gene3D" id="1.10.260.40">
    <property type="entry name" value="lambda repressor-like DNA-binding domains"/>
    <property type="match status" value="1"/>
</dbReference>
<dbReference type="SMART" id="SM00354">
    <property type="entry name" value="HTH_LACI"/>
    <property type="match status" value="1"/>
</dbReference>
<dbReference type="EMBL" id="FOZX01000007">
    <property type="protein sequence ID" value="SFS90106.1"/>
    <property type="molecule type" value="Genomic_DNA"/>
</dbReference>
<dbReference type="Proteomes" id="UP000198852">
    <property type="component" value="Unassembled WGS sequence"/>
</dbReference>
<feature type="compositionally biased region" description="Basic and acidic residues" evidence="5">
    <location>
        <begin position="208"/>
        <end position="227"/>
    </location>
</feature>
<dbReference type="PROSITE" id="PS00356">
    <property type="entry name" value="HTH_LACI_1"/>
    <property type="match status" value="1"/>
</dbReference>
<name>A0A1I6TLQ0_9PSEU</name>
<organism evidence="7 8">
    <name type="scientific">Saccharopolyspora flava</name>
    <dbReference type="NCBI Taxonomy" id="95161"/>
    <lineage>
        <taxon>Bacteria</taxon>
        <taxon>Bacillati</taxon>
        <taxon>Actinomycetota</taxon>
        <taxon>Actinomycetes</taxon>
        <taxon>Pseudonocardiales</taxon>
        <taxon>Pseudonocardiaceae</taxon>
        <taxon>Saccharopolyspora</taxon>
    </lineage>
</organism>
<sequence length="334" mass="36072">MATLADVARVAGVSSATVSYVLNGTRKVRPETERAVRAAVEEVGYIQNTLARSLATARTLSIGVAISSASNPFFTEILQGIEAEAVDRGYSLLVADPRDDPDHELRVVSHLHQRRIDGIVLAPSPDPSRTMRYLADHDVPTVLADRVLPGDYDQVSTDNTESTAALVDHLAELGHRRIGFVAGLAGLSTTDERLAGYREGLRRNDIEADPDLCREGSSESESARRAASELLTGPSPATAIIAANNAMTIGAMRAVRDLSLRVPEDVALVAFDDFPWADLFTPRLTAIAQPSREVGAEALRLLLDKLDDPGRDPVEVRLESRFVHRDSCGCRTTA</sequence>
<evidence type="ECO:0000313" key="8">
    <source>
        <dbReference type="Proteomes" id="UP000198852"/>
    </source>
</evidence>
<dbReference type="PRINTS" id="PR00036">
    <property type="entry name" value="HTHLACI"/>
</dbReference>
<dbReference type="InterPro" id="IPR000843">
    <property type="entry name" value="HTH_LacI"/>
</dbReference>
<dbReference type="CDD" id="cd01392">
    <property type="entry name" value="HTH_LacI"/>
    <property type="match status" value="1"/>
</dbReference>
<dbReference type="SUPFAM" id="SSF47413">
    <property type="entry name" value="lambda repressor-like DNA-binding domains"/>
    <property type="match status" value="1"/>
</dbReference>
<proteinExistence type="predicted"/>
<evidence type="ECO:0000256" key="4">
    <source>
        <dbReference type="ARBA" id="ARBA00023163"/>
    </source>
</evidence>
<keyword evidence="2" id="KW-0805">Transcription regulation</keyword>
<dbReference type="STRING" id="95161.SAMN05660874_04066"/>
<dbReference type="PROSITE" id="PS50932">
    <property type="entry name" value="HTH_LACI_2"/>
    <property type="match status" value="1"/>
</dbReference>
<evidence type="ECO:0000256" key="2">
    <source>
        <dbReference type="ARBA" id="ARBA00023015"/>
    </source>
</evidence>
<feature type="domain" description="HTH lacI-type" evidence="6">
    <location>
        <begin position="2"/>
        <end position="56"/>
    </location>
</feature>
<keyword evidence="1" id="KW-0678">Repressor</keyword>
<dbReference type="GO" id="GO:0000976">
    <property type="term" value="F:transcription cis-regulatory region binding"/>
    <property type="evidence" value="ECO:0007669"/>
    <property type="project" value="TreeGrafter"/>
</dbReference>
<dbReference type="PANTHER" id="PTHR30146">
    <property type="entry name" value="LACI-RELATED TRANSCRIPTIONAL REPRESSOR"/>
    <property type="match status" value="1"/>
</dbReference>
<dbReference type="OrthoDB" id="3595338at2"/>
<evidence type="ECO:0000313" key="7">
    <source>
        <dbReference type="EMBL" id="SFS90106.1"/>
    </source>
</evidence>